<dbReference type="Proteomes" id="UP000373149">
    <property type="component" value="Unassembled WGS sequence"/>
</dbReference>
<protein>
    <submittedName>
        <fullName evidence="2">Uncharacterized protein</fullName>
    </submittedName>
</protein>
<keyword evidence="1" id="KW-0472">Membrane</keyword>
<evidence type="ECO:0000313" key="3">
    <source>
        <dbReference type="Proteomes" id="UP000373149"/>
    </source>
</evidence>
<keyword evidence="1" id="KW-0812">Transmembrane</keyword>
<evidence type="ECO:0000256" key="1">
    <source>
        <dbReference type="SAM" id="Phobius"/>
    </source>
</evidence>
<name>A0A5N8WNU0_9ACTN</name>
<keyword evidence="1" id="KW-1133">Transmembrane helix</keyword>
<sequence>MAHRDPPGIIAPHVPADVYRRAEATGQPVVIVVHTTDPAGRPLRRYLLPLAIASAAAMGCWGLVAALCALLDAAAHTVTVIAQTAGPVGIGGITLKLARSKGD</sequence>
<proteinExistence type="predicted"/>
<reference evidence="2 3" key="1">
    <citation type="submission" date="2019-09" db="EMBL/GenBank/DDBJ databases">
        <authorList>
            <person name="Duangmal K."/>
            <person name="Teo W.F.A."/>
            <person name="Lipun K."/>
        </authorList>
    </citation>
    <scope>NUCLEOTIDE SEQUENCE [LARGE SCALE GENOMIC DNA]</scope>
    <source>
        <strain evidence="2 3">K1PN6</strain>
    </source>
</reference>
<comment type="caution">
    <text evidence="2">The sequence shown here is derived from an EMBL/GenBank/DDBJ whole genome shotgun (WGS) entry which is preliminary data.</text>
</comment>
<keyword evidence="3" id="KW-1185">Reference proteome</keyword>
<gene>
    <name evidence="2" type="ORF">FPZ41_10185</name>
</gene>
<dbReference type="RefSeq" id="WP_152861224.1">
    <property type="nucleotide sequence ID" value="NZ_VMNX01000025.1"/>
</dbReference>
<feature type="transmembrane region" description="Helical" evidence="1">
    <location>
        <begin position="46"/>
        <end position="67"/>
    </location>
</feature>
<evidence type="ECO:0000313" key="2">
    <source>
        <dbReference type="EMBL" id="MPY48917.1"/>
    </source>
</evidence>
<dbReference type="AlphaFoldDB" id="A0A5N8WNU0"/>
<organism evidence="2 3">
    <name type="scientific">Streptomyces acidicola</name>
    <dbReference type="NCBI Taxonomy" id="2596892"/>
    <lineage>
        <taxon>Bacteria</taxon>
        <taxon>Bacillati</taxon>
        <taxon>Actinomycetota</taxon>
        <taxon>Actinomycetes</taxon>
        <taxon>Kitasatosporales</taxon>
        <taxon>Streptomycetaceae</taxon>
        <taxon>Streptomyces</taxon>
    </lineage>
</organism>
<dbReference type="EMBL" id="VMNX01000025">
    <property type="protein sequence ID" value="MPY48917.1"/>
    <property type="molecule type" value="Genomic_DNA"/>
</dbReference>
<feature type="transmembrane region" description="Helical" evidence="1">
    <location>
        <begin position="73"/>
        <end position="95"/>
    </location>
</feature>
<accession>A0A5N8WNU0</accession>